<dbReference type="EMBL" id="CM009750">
    <property type="protein sequence ID" value="PUZ70869.1"/>
    <property type="molecule type" value="Genomic_DNA"/>
</dbReference>
<gene>
    <name evidence="2" type="ORF">GQ55_2G269700</name>
</gene>
<dbReference type="AlphaFoldDB" id="A0A2T7ESS2"/>
<dbReference type="Gramene" id="PUZ70869">
    <property type="protein sequence ID" value="PUZ70869"/>
    <property type="gene ID" value="GQ55_2G269700"/>
</dbReference>
<evidence type="ECO:0000256" key="1">
    <source>
        <dbReference type="SAM" id="MobiDB-lite"/>
    </source>
</evidence>
<dbReference type="OrthoDB" id="680825at2759"/>
<feature type="region of interest" description="Disordered" evidence="1">
    <location>
        <begin position="155"/>
        <end position="233"/>
    </location>
</feature>
<feature type="compositionally biased region" description="Basic residues" evidence="1">
    <location>
        <begin position="221"/>
        <end position="232"/>
    </location>
</feature>
<organism evidence="2 3">
    <name type="scientific">Panicum hallii var. hallii</name>
    <dbReference type="NCBI Taxonomy" id="1504633"/>
    <lineage>
        <taxon>Eukaryota</taxon>
        <taxon>Viridiplantae</taxon>
        <taxon>Streptophyta</taxon>
        <taxon>Embryophyta</taxon>
        <taxon>Tracheophyta</taxon>
        <taxon>Spermatophyta</taxon>
        <taxon>Magnoliopsida</taxon>
        <taxon>Liliopsida</taxon>
        <taxon>Poales</taxon>
        <taxon>Poaceae</taxon>
        <taxon>PACMAD clade</taxon>
        <taxon>Panicoideae</taxon>
        <taxon>Panicodae</taxon>
        <taxon>Paniceae</taxon>
        <taxon>Panicinae</taxon>
        <taxon>Panicum</taxon>
        <taxon>Panicum sect. Panicum</taxon>
    </lineage>
</organism>
<evidence type="ECO:0000313" key="2">
    <source>
        <dbReference type="EMBL" id="PUZ70869.1"/>
    </source>
</evidence>
<evidence type="ECO:0000313" key="3">
    <source>
        <dbReference type="Proteomes" id="UP000244336"/>
    </source>
</evidence>
<feature type="compositionally biased region" description="Acidic residues" evidence="1">
    <location>
        <begin position="156"/>
        <end position="168"/>
    </location>
</feature>
<reference evidence="2 3" key="1">
    <citation type="submission" date="2018-04" db="EMBL/GenBank/DDBJ databases">
        <title>WGS assembly of Panicum hallii var. hallii HAL2.</title>
        <authorList>
            <person name="Lovell J."/>
            <person name="Jenkins J."/>
            <person name="Lowry D."/>
            <person name="Mamidi S."/>
            <person name="Sreedasyam A."/>
            <person name="Weng X."/>
            <person name="Barry K."/>
            <person name="Bonette J."/>
            <person name="Campitelli B."/>
            <person name="Daum C."/>
            <person name="Gordon S."/>
            <person name="Gould B."/>
            <person name="Lipzen A."/>
            <person name="MacQueen A."/>
            <person name="Palacio-Mejia J."/>
            <person name="Plott C."/>
            <person name="Shakirov E."/>
            <person name="Shu S."/>
            <person name="Yoshinaga Y."/>
            <person name="Zane M."/>
            <person name="Rokhsar D."/>
            <person name="Grimwood J."/>
            <person name="Schmutz J."/>
            <person name="Juenger T."/>
        </authorList>
    </citation>
    <scope>NUCLEOTIDE SEQUENCE [LARGE SCALE GENOMIC DNA]</scope>
    <source>
        <strain evidence="3">cv. HAL2</strain>
    </source>
</reference>
<dbReference type="Proteomes" id="UP000244336">
    <property type="component" value="Chromosome 2"/>
</dbReference>
<dbReference type="PANTHER" id="PTHR47906:SF5">
    <property type="entry name" value="OS05G0118600 PROTEIN"/>
    <property type="match status" value="1"/>
</dbReference>
<feature type="compositionally biased region" description="Polar residues" evidence="1">
    <location>
        <begin position="187"/>
        <end position="211"/>
    </location>
</feature>
<sequence>MGKGKEKDEGDGTTHERTILWDEDQTKFMPGWFIDYIKEQHAGFKIKKQHHFKCSEALNRQFNMGVTATQVERYFRYYKEIWKFIRTALSKSGNTFDTSRSMVIIFESEKANLQVRARRLLSKPTKFFNEMQELFLNSSVDGSLAMNTNTCMNETQADEDNDYDDDICNDLSSYAPPEDNLGDDSDTLPSHISGQPSMASQVAEQNSSSSGVKRLRSEGKAHKRDVRPKSRMSRVGDAITTNLVELQNEIKKPPPPMRSSGDILWQRLENMTLTTDQNLMVGTFLASKEQKGMRSFLSGSSEVTFQSWIFKFLSDSGMWIGYVWSPAILFKYSSNICSI</sequence>
<keyword evidence="3" id="KW-1185">Reference proteome</keyword>
<name>A0A2T7ESS2_9POAL</name>
<accession>A0A2T7ESS2</accession>
<evidence type="ECO:0008006" key="4">
    <source>
        <dbReference type="Google" id="ProtNLM"/>
    </source>
</evidence>
<protein>
    <recommendedName>
        <fullName evidence="4">Myb/SANT-like domain-containing protein</fullName>
    </recommendedName>
</protein>
<proteinExistence type="predicted"/>
<dbReference type="PANTHER" id="PTHR47906">
    <property type="entry name" value="OSJNBB0050O03.9 PROTEIN-RELATED"/>
    <property type="match status" value="1"/>
</dbReference>